<dbReference type="Proteomes" id="UP000027195">
    <property type="component" value="Unassembled WGS sequence"/>
</dbReference>
<keyword evidence="2" id="KW-0479">Metal-binding</keyword>
<dbReference type="InterPro" id="IPR000086">
    <property type="entry name" value="NUDIX_hydrolase_dom"/>
</dbReference>
<dbReference type="InterPro" id="IPR015797">
    <property type="entry name" value="NUDIX_hydrolase-like_dom_sf"/>
</dbReference>
<dbReference type="GO" id="GO:1901907">
    <property type="term" value="P:diadenosine pentaphosphate catabolic process"/>
    <property type="evidence" value="ECO:0007669"/>
    <property type="project" value="TreeGrafter"/>
</dbReference>
<dbReference type="CDD" id="cd04666">
    <property type="entry name" value="NUDIX_DIPP2_like_Nudt4"/>
    <property type="match status" value="1"/>
</dbReference>
<keyword evidence="3" id="KW-0378">Hydrolase</keyword>
<sequence>MSKAHRTTPRVVCCAIPIARAQGKVLVITSRKRKDKWLFPKGGWEPIDPTLQDAASREAVEEAGVRGDITRFIVTIPGATAIYHFFELDVTSLDQDWLESKERVREWVDYGEAMRRLSWKPELAHALMMSTLASRQR</sequence>
<dbReference type="OrthoDB" id="2011998at2759"/>
<feature type="domain" description="Nudix hydrolase" evidence="5">
    <location>
        <begin position="9"/>
        <end position="131"/>
    </location>
</feature>
<evidence type="ECO:0000256" key="2">
    <source>
        <dbReference type="ARBA" id="ARBA00022723"/>
    </source>
</evidence>
<dbReference type="GO" id="GO:0071543">
    <property type="term" value="P:diphosphoinositol polyphosphate metabolic process"/>
    <property type="evidence" value="ECO:0007669"/>
    <property type="project" value="TreeGrafter"/>
</dbReference>
<accession>A0A067N6I6</accession>
<dbReference type="GO" id="GO:0008486">
    <property type="term" value="F:diphosphoinositol-polyphosphate diphosphatase activity"/>
    <property type="evidence" value="ECO:0007669"/>
    <property type="project" value="TreeGrafter"/>
</dbReference>
<dbReference type="GO" id="GO:0034431">
    <property type="term" value="F:bis(5'-adenosyl)-hexaphosphatase activity"/>
    <property type="evidence" value="ECO:0007669"/>
    <property type="project" value="TreeGrafter"/>
</dbReference>
<dbReference type="EMBL" id="KL198019">
    <property type="protein sequence ID" value="KDQ19361.1"/>
    <property type="molecule type" value="Genomic_DNA"/>
</dbReference>
<keyword evidence="4" id="KW-0460">Magnesium</keyword>
<dbReference type="SUPFAM" id="SSF55811">
    <property type="entry name" value="Nudix"/>
    <property type="match status" value="1"/>
</dbReference>
<evidence type="ECO:0000259" key="5">
    <source>
        <dbReference type="PROSITE" id="PS51462"/>
    </source>
</evidence>
<dbReference type="GO" id="GO:1901911">
    <property type="term" value="P:adenosine 5'-(hexahydrogen pentaphosphate) catabolic process"/>
    <property type="evidence" value="ECO:0007669"/>
    <property type="project" value="TreeGrafter"/>
</dbReference>
<dbReference type="GO" id="GO:0005737">
    <property type="term" value="C:cytoplasm"/>
    <property type="evidence" value="ECO:0007669"/>
    <property type="project" value="TreeGrafter"/>
</dbReference>
<reference evidence="7" key="1">
    <citation type="journal article" date="2014" name="Proc. Natl. Acad. Sci. U.S.A.">
        <title>Extensive sampling of basidiomycete genomes demonstrates inadequacy of the white-rot/brown-rot paradigm for wood decay fungi.</title>
        <authorList>
            <person name="Riley R."/>
            <person name="Salamov A.A."/>
            <person name="Brown D.W."/>
            <person name="Nagy L.G."/>
            <person name="Floudas D."/>
            <person name="Held B.W."/>
            <person name="Levasseur A."/>
            <person name="Lombard V."/>
            <person name="Morin E."/>
            <person name="Otillar R."/>
            <person name="Lindquist E.A."/>
            <person name="Sun H."/>
            <person name="LaButti K.M."/>
            <person name="Schmutz J."/>
            <person name="Jabbour D."/>
            <person name="Luo H."/>
            <person name="Baker S.E."/>
            <person name="Pisabarro A.G."/>
            <person name="Walton J.D."/>
            <person name="Blanchette R.A."/>
            <person name="Henrissat B."/>
            <person name="Martin F."/>
            <person name="Cullen D."/>
            <person name="Hibbett D.S."/>
            <person name="Grigoriev I.V."/>
        </authorList>
    </citation>
    <scope>NUCLEOTIDE SEQUENCE [LARGE SCALE GENOMIC DNA]</scope>
    <source>
        <strain evidence="7">FD-172 SS1</strain>
    </source>
</reference>
<dbReference type="AlphaFoldDB" id="A0A067N6I6"/>
<keyword evidence="7" id="KW-1185">Reference proteome</keyword>
<comment type="cofactor">
    <cofactor evidence="1">
        <name>Mg(2+)</name>
        <dbReference type="ChEBI" id="CHEBI:18420"/>
    </cofactor>
</comment>
<organism evidence="6 7">
    <name type="scientific">Botryobasidium botryosum (strain FD-172 SS1)</name>
    <dbReference type="NCBI Taxonomy" id="930990"/>
    <lineage>
        <taxon>Eukaryota</taxon>
        <taxon>Fungi</taxon>
        <taxon>Dikarya</taxon>
        <taxon>Basidiomycota</taxon>
        <taxon>Agaricomycotina</taxon>
        <taxon>Agaricomycetes</taxon>
        <taxon>Cantharellales</taxon>
        <taxon>Botryobasidiaceae</taxon>
        <taxon>Botryobasidium</taxon>
    </lineage>
</organism>
<dbReference type="GO" id="GO:0046872">
    <property type="term" value="F:metal ion binding"/>
    <property type="evidence" value="ECO:0007669"/>
    <property type="project" value="UniProtKB-KW"/>
</dbReference>
<dbReference type="InterPro" id="IPR047198">
    <property type="entry name" value="DDP-like_NUDIX"/>
</dbReference>
<dbReference type="Gene3D" id="3.90.79.10">
    <property type="entry name" value="Nucleoside Triphosphate Pyrophosphohydrolase"/>
    <property type="match status" value="1"/>
</dbReference>
<evidence type="ECO:0000256" key="4">
    <source>
        <dbReference type="ARBA" id="ARBA00022842"/>
    </source>
</evidence>
<dbReference type="InParanoid" id="A0A067N6I6"/>
<proteinExistence type="predicted"/>
<dbReference type="HOGENOM" id="CLU_037162_5_3_1"/>
<dbReference type="PROSITE" id="PS51462">
    <property type="entry name" value="NUDIX"/>
    <property type="match status" value="1"/>
</dbReference>
<dbReference type="PANTHER" id="PTHR12629">
    <property type="entry name" value="DIPHOSPHOINOSITOL POLYPHOSPHATE PHOSPHOHYDROLASE"/>
    <property type="match status" value="1"/>
</dbReference>
<protein>
    <recommendedName>
        <fullName evidence="5">Nudix hydrolase domain-containing protein</fullName>
    </recommendedName>
</protein>
<evidence type="ECO:0000256" key="3">
    <source>
        <dbReference type="ARBA" id="ARBA00022801"/>
    </source>
</evidence>
<dbReference type="PANTHER" id="PTHR12629:SF0">
    <property type="entry name" value="DIPHOSPHOINOSITOL-POLYPHOSPHATE DIPHOSPHATASE"/>
    <property type="match status" value="1"/>
</dbReference>
<dbReference type="GO" id="GO:0005634">
    <property type="term" value="C:nucleus"/>
    <property type="evidence" value="ECO:0007669"/>
    <property type="project" value="TreeGrafter"/>
</dbReference>
<dbReference type="GO" id="GO:1901909">
    <property type="term" value="P:diadenosine hexaphosphate catabolic process"/>
    <property type="evidence" value="ECO:0007669"/>
    <property type="project" value="TreeGrafter"/>
</dbReference>
<evidence type="ECO:0000256" key="1">
    <source>
        <dbReference type="ARBA" id="ARBA00001946"/>
    </source>
</evidence>
<dbReference type="FunCoup" id="A0A067N6I6">
    <property type="interactions" value="228"/>
</dbReference>
<evidence type="ECO:0000313" key="7">
    <source>
        <dbReference type="Proteomes" id="UP000027195"/>
    </source>
</evidence>
<evidence type="ECO:0000313" key="6">
    <source>
        <dbReference type="EMBL" id="KDQ19361.1"/>
    </source>
</evidence>
<dbReference type="STRING" id="930990.A0A067N6I6"/>
<dbReference type="GO" id="GO:0034432">
    <property type="term" value="F:bis(5'-adenosyl)-pentaphosphatase activity"/>
    <property type="evidence" value="ECO:0007669"/>
    <property type="project" value="TreeGrafter"/>
</dbReference>
<name>A0A067N6I6_BOTB1</name>
<dbReference type="Pfam" id="PF00293">
    <property type="entry name" value="NUDIX"/>
    <property type="match status" value="1"/>
</dbReference>
<gene>
    <name evidence="6" type="ORF">BOTBODRAFT_437219</name>
</gene>
<dbReference type="GO" id="GO:0000298">
    <property type="term" value="F:endopolyphosphatase activity"/>
    <property type="evidence" value="ECO:0007669"/>
    <property type="project" value="TreeGrafter"/>
</dbReference>